<evidence type="ECO:0000256" key="2">
    <source>
        <dbReference type="ARBA" id="ARBA00001946"/>
    </source>
</evidence>
<dbReference type="InterPro" id="IPR008279">
    <property type="entry name" value="PEP-util_enz_mobile_dom"/>
</dbReference>
<accession>A0A3M4LQ38</accession>
<dbReference type="Proteomes" id="UP000277236">
    <property type="component" value="Unassembled WGS sequence"/>
</dbReference>
<dbReference type="PRINTS" id="PR00107">
    <property type="entry name" value="PHOSPHOCPHPR"/>
</dbReference>
<dbReference type="CDD" id="cd00211">
    <property type="entry name" value="PTS_IIA_fru"/>
    <property type="match status" value="1"/>
</dbReference>
<evidence type="ECO:0000256" key="1">
    <source>
        <dbReference type="ARBA" id="ARBA00000683"/>
    </source>
</evidence>
<evidence type="ECO:0000256" key="13">
    <source>
        <dbReference type="ARBA" id="ARBA00022777"/>
    </source>
</evidence>
<dbReference type="Gene3D" id="3.40.930.10">
    <property type="entry name" value="Mannitol-specific EII, Chain A"/>
    <property type="match status" value="2"/>
</dbReference>
<dbReference type="InterPro" id="IPR023151">
    <property type="entry name" value="PEP_util_CS"/>
</dbReference>
<dbReference type="SUPFAM" id="SSF51621">
    <property type="entry name" value="Phosphoenolpyruvate/pyruvate domain"/>
    <property type="match status" value="1"/>
</dbReference>
<dbReference type="GO" id="GO:0016301">
    <property type="term" value="F:kinase activity"/>
    <property type="evidence" value="ECO:0007669"/>
    <property type="project" value="UniProtKB-KW"/>
</dbReference>
<dbReference type="PROSITE" id="PS51350">
    <property type="entry name" value="PTS_HPR_DOM"/>
    <property type="match status" value="1"/>
</dbReference>
<evidence type="ECO:0000256" key="9">
    <source>
        <dbReference type="ARBA" id="ARBA00022597"/>
    </source>
</evidence>
<evidence type="ECO:0000256" key="6">
    <source>
        <dbReference type="ARBA" id="ARBA00022448"/>
    </source>
</evidence>
<dbReference type="PRINTS" id="PR01736">
    <property type="entry name" value="PHPHTRNFRASE"/>
</dbReference>
<dbReference type="Pfam" id="PF00391">
    <property type="entry name" value="PEP-utilizers"/>
    <property type="match status" value="1"/>
</dbReference>
<dbReference type="InterPro" id="IPR040442">
    <property type="entry name" value="Pyrv_kinase-like_dom_sf"/>
</dbReference>
<keyword evidence="9" id="KW-0762">Sugar transport</keyword>
<dbReference type="Gene3D" id="1.10.274.10">
    <property type="entry name" value="PtsI, HPr-binding domain"/>
    <property type="match status" value="1"/>
</dbReference>
<comment type="cofactor">
    <cofactor evidence="2">
        <name>Mg(2+)</name>
        <dbReference type="ChEBI" id="CHEBI:18420"/>
    </cofactor>
</comment>
<keyword evidence="13" id="KW-0418">Kinase</keyword>
<feature type="domain" description="HPr" evidence="16">
    <location>
        <begin position="333"/>
        <end position="423"/>
    </location>
</feature>
<reference evidence="17 18" key="1">
    <citation type="submission" date="2018-08" db="EMBL/GenBank/DDBJ databases">
        <title>Recombination of ecologically and evolutionarily significant loci maintains genetic cohesion in the Pseudomonas syringae species complex.</title>
        <authorList>
            <person name="Dillon M."/>
            <person name="Thakur S."/>
            <person name="Almeida R.N.D."/>
            <person name="Weir B.S."/>
            <person name="Guttman D.S."/>
        </authorList>
    </citation>
    <scope>NUCLEOTIDE SEQUENCE [LARGE SCALE GENOMIC DNA]</scope>
    <source>
        <strain evidence="17 18">ICMP 3353</strain>
    </source>
</reference>
<evidence type="ECO:0000256" key="12">
    <source>
        <dbReference type="ARBA" id="ARBA00022723"/>
    </source>
</evidence>
<dbReference type="PROSITE" id="PS51094">
    <property type="entry name" value="PTS_EIIA_TYPE_2"/>
    <property type="match status" value="1"/>
</dbReference>
<keyword evidence="8" id="KW-0597">Phosphoprotein</keyword>
<dbReference type="InterPro" id="IPR036637">
    <property type="entry name" value="Phosphohistidine_dom_sf"/>
</dbReference>
<dbReference type="PROSITE" id="PS00742">
    <property type="entry name" value="PEP_ENZYMES_2"/>
    <property type="match status" value="1"/>
</dbReference>
<comment type="subcellular location">
    <subcellularLocation>
        <location evidence="3">Cytoplasm</location>
    </subcellularLocation>
</comment>
<organism evidence="17 18">
    <name type="scientific">Pseudomonas cichorii</name>
    <dbReference type="NCBI Taxonomy" id="36746"/>
    <lineage>
        <taxon>Bacteria</taxon>
        <taxon>Pseudomonadati</taxon>
        <taxon>Pseudomonadota</taxon>
        <taxon>Gammaproteobacteria</taxon>
        <taxon>Pseudomonadales</taxon>
        <taxon>Pseudomonadaceae</taxon>
        <taxon>Pseudomonas</taxon>
    </lineage>
</organism>
<dbReference type="Gene3D" id="3.50.30.10">
    <property type="entry name" value="Phosphohistidine domain"/>
    <property type="match status" value="1"/>
</dbReference>
<keyword evidence="11" id="KW-0598">Phosphotransferase system</keyword>
<dbReference type="PROSITE" id="PS00370">
    <property type="entry name" value="PEP_ENZYMES_PHOS_SITE"/>
    <property type="match status" value="1"/>
</dbReference>
<dbReference type="InterPro" id="IPR036618">
    <property type="entry name" value="PtsI_HPr-bd_sf"/>
</dbReference>
<dbReference type="InterPro" id="IPR016152">
    <property type="entry name" value="PTrfase/Anion_transptr"/>
</dbReference>
<dbReference type="EC" id="2.7.3.9" evidence="5"/>
<dbReference type="Pfam" id="PF02896">
    <property type="entry name" value="PEP-utilizers_C"/>
    <property type="match status" value="1"/>
</dbReference>
<dbReference type="Pfam" id="PF00381">
    <property type="entry name" value="PTS-HPr"/>
    <property type="match status" value="1"/>
</dbReference>
<evidence type="ECO:0000256" key="7">
    <source>
        <dbReference type="ARBA" id="ARBA00022490"/>
    </source>
</evidence>
<evidence type="ECO:0000256" key="5">
    <source>
        <dbReference type="ARBA" id="ARBA00012232"/>
    </source>
</evidence>
<evidence type="ECO:0000256" key="14">
    <source>
        <dbReference type="ARBA" id="ARBA00022842"/>
    </source>
</evidence>
<evidence type="ECO:0000313" key="18">
    <source>
        <dbReference type="Proteomes" id="UP000277236"/>
    </source>
</evidence>
<dbReference type="NCBIfam" id="NF008319">
    <property type="entry name" value="PRK11109.1"/>
    <property type="match status" value="1"/>
</dbReference>
<evidence type="ECO:0000256" key="3">
    <source>
        <dbReference type="ARBA" id="ARBA00004496"/>
    </source>
</evidence>
<dbReference type="PANTHER" id="PTHR46244">
    <property type="entry name" value="PHOSPHOENOLPYRUVATE-PROTEIN PHOSPHOTRANSFERASE"/>
    <property type="match status" value="1"/>
</dbReference>
<evidence type="ECO:0000256" key="8">
    <source>
        <dbReference type="ARBA" id="ARBA00022553"/>
    </source>
</evidence>
<dbReference type="SUPFAM" id="SSF55804">
    <property type="entry name" value="Phoshotransferase/anion transport protein"/>
    <property type="match status" value="2"/>
</dbReference>
<evidence type="ECO:0000259" key="15">
    <source>
        <dbReference type="PROSITE" id="PS51094"/>
    </source>
</evidence>
<dbReference type="InterPro" id="IPR000121">
    <property type="entry name" value="PEP_util_C"/>
</dbReference>
<keyword evidence="14" id="KW-0460">Magnesium</keyword>
<evidence type="ECO:0000256" key="10">
    <source>
        <dbReference type="ARBA" id="ARBA00022679"/>
    </source>
</evidence>
<evidence type="ECO:0000256" key="11">
    <source>
        <dbReference type="ARBA" id="ARBA00022683"/>
    </source>
</evidence>
<comment type="catalytic activity">
    <reaction evidence="1">
        <text>L-histidyl-[protein] + phosphoenolpyruvate = N(pros)-phospho-L-histidyl-[protein] + pyruvate</text>
        <dbReference type="Rhea" id="RHEA:23880"/>
        <dbReference type="Rhea" id="RHEA-COMP:9745"/>
        <dbReference type="Rhea" id="RHEA-COMP:9746"/>
        <dbReference type="ChEBI" id="CHEBI:15361"/>
        <dbReference type="ChEBI" id="CHEBI:29979"/>
        <dbReference type="ChEBI" id="CHEBI:58702"/>
        <dbReference type="ChEBI" id="CHEBI:64837"/>
        <dbReference type="EC" id="2.7.3.9"/>
    </reaction>
</comment>
<dbReference type="InterPro" id="IPR018274">
    <property type="entry name" value="PEP_util_AS"/>
</dbReference>
<dbReference type="Pfam" id="PF00359">
    <property type="entry name" value="PTS_EIIA_2"/>
    <property type="match status" value="1"/>
</dbReference>
<dbReference type="InterPro" id="IPR002178">
    <property type="entry name" value="PTS_EIIA_type-2_dom"/>
</dbReference>
<keyword evidence="6" id="KW-0813">Transport</keyword>
<dbReference type="Gene3D" id="3.30.1340.10">
    <property type="entry name" value="HPr-like"/>
    <property type="match status" value="1"/>
</dbReference>
<dbReference type="GO" id="GO:0046872">
    <property type="term" value="F:metal ion binding"/>
    <property type="evidence" value="ECO:0007669"/>
    <property type="project" value="UniProtKB-KW"/>
</dbReference>
<dbReference type="SUPFAM" id="SSF55594">
    <property type="entry name" value="HPr-like"/>
    <property type="match status" value="1"/>
</dbReference>
<protein>
    <recommendedName>
        <fullName evidence="5">phosphoenolpyruvate--protein phosphotransferase</fullName>
        <ecNumber evidence="5">2.7.3.9</ecNumber>
    </recommendedName>
</protein>
<dbReference type="NCBIfam" id="TIGR01417">
    <property type="entry name" value="PTS_I_fam"/>
    <property type="match status" value="1"/>
</dbReference>
<evidence type="ECO:0000313" key="17">
    <source>
        <dbReference type="EMBL" id="RMQ43607.1"/>
    </source>
</evidence>
<dbReference type="Pfam" id="PF05524">
    <property type="entry name" value="PEP-utilisers_N"/>
    <property type="match status" value="1"/>
</dbReference>
<keyword evidence="12" id="KW-0479">Metal-binding</keyword>
<proteinExistence type="inferred from homology"/>
<evidence type="ECO:0000256" key="4">
    <source>
        <dbReference type="ARBA" id="ARBA00007837"/>
    </source>
</evidence>
<dbReference type="GO" id="GO:0008965">
    <property type="term" value="F:phosphoenolpyruvate-protein phosphotransferase activity"/>
    <property type="evidence" value="ECO:0007669"/>
    <property type="project" value="UniProtKB-EC"/>
</dbReference>
<dbReference type="GO" id="GO:0009401">
    <property type="term" value="P:phosphoenolpyruvate-dependent sugar phosphotransferase system"/>
    <property type="evidence" value="ECO:0007669"/>
    <property type="project" value="UniProtKB-KW"/>
</dbReference>
<keyword evidence="7" id="KW-0963">Cytoplasm</keyword>
<evidence type="ECO:0000259" key="16">
    <source>
        <dbReference type="PROSITE" id="PS51350"/>
    </source>
</evidence>
<dbReference type="GO" id="GO:0005737">
    <property type="term" value="C:cytoplasm"/>
    <property type="evidence" value="ECO:0007669"/>
    <property type="project" value="UniProtKB-SubCell"/>
</dbReference>
<dbReference type="SUPFAM" id="SSF52009">
    <property type="entry name" value="Phosphohistidine domain"/>
    <property type="match status" value="1"/>
</dbReference>
<keyword evidence="10 17" id="KW-0808">Transferase</keyword>
<dbReference type="InterPro" id="IPR050499">
    <property type="entry name" value="PEP-utilizing_PTS_enzyme"/>
</dbReference>
<dbReference type="PROSITE" id="PS00372">
    <property type="entry name" value="PTS_EIIA_TYPE_2_HIS"/>
    <property type="match status" value="1"/>
</dbReference>
<dbReference type="InterPro" id="IPR006318">
    <property type="entry name" value="PTS_EI-like"/>
</dbReference>
<sequence length="1006" mass="107343">MKRFSKRIFAVNQGQSAIRQAALSSPKLSITTWSSLKQESGSALALHRSQGMLELSLEQISMSQSAVDKSGALQLIADHLVADGLVAEGYLKGLMNREQQGSTFLGQGIAIPHGTPETRDLVFNTGVRLMQFPEGVDWGDGQMVYLAIGIAAKSDEHLRLLQLLTRALGEADLGQALREAKTPEDLLRLLQGAPQELALDAQMISLGVSADDFEELVWRGARLLRRADCVNNGFAAILQQVEALSLGDGLWWLHSEQTVKRPGLAFVTPDKPLRYLGQPLTGLFCLASLGEAHQSLLERLCSLLIEGRGHELGHATNSRVILQALGGELPAEWPTSQIVLANAHGLHARPAKVLAQLAKEFEGEIRVRVLETGETAVSAKSLSKLLSLGARRGQTLEFIAEPTIAADALPALLAAVEQGLGEEVEPLPVATEPQAVPPQAAVAKAVAAPLDGAVLQAVSASPGIAIGPAHIQVLEAFDYPAQGESVAAERARLQQALVEVRQDIESLIQRSKAKAIREIFITHQEMLDDPELGNEVELRLNKGESAAAAWAGVIDAAATQQEQLNDALLAERAADLRDVGRRVLAQICGVETVAAPDEPYILVMDEVGPSDVARLDAAHVAGILTARGGATAHSAIVARALGIPALVGAGDAVLQLKPGTALLLDCQRGRLTVAPDESTLQRALQDRDAREQRLKAAAASRMEPAVTRDGHAVEVFANIGDSAGTPAAVEQGAEGIGLLRTELLFMAHSQAPDEATQEAEYRRVLTDLGGRPLVVRTLDVGGDKPLPYWPIDKEENPFLGVRGIRLTLQRPDVMESQLRALLRSADSGPLRIMFPMVGTLEEWRQARDMTLRLREEIPVSDLQLGIMIEVPSAALLAPVLAKEVDFFSVGTNDLTQYTMAIDRGHPTLSAQADGLHPSVLQLIDITVRAAHANGKWVGVCGELAADPLAVPVLVGLGVDELSVSARSIGEVKACVRELELMTARQLAQQALSAGSAAEVRALVEAL</sequence>
<dbReference type="AlphaFoldDB" id="A0A3M4LQ38"/>
<dbReference type="SUPFAM" id="SSF47831">
    <property type="entry name" value="Enzyme I of the PEP:sugar phosphotransferase system HPr-binding (sub)domain"/>
    <property type="match status" value="1"/>
</dbReference>
<name>A0A3M4LQ38_PSECI</name>
<dbReference type="InterPro" id="IPR000032">
    <property type="entry name" value="HPr-like"/>
</dbReference>
<comment type="similarity">
    <text evidence="4">Belongs to the PEP-utilizing enzyme family.</text>
</comment>
<dbReference type="InterPro" id="IPR008731">
    <property type="entry name" value="PTS_EIN"/>
</dbReference>
<dbReference type="InterPro" id="IPR015813">
    <property type="entry name" value="Pyrv/PenolPyrv_kinase-like_dom"/>
</dbReference>
<gene>
    <name evidence="17" type="ORF">ALQ04_05078</name>
</gene>
<comment type="caution">
    <text evidence="17">The sequence shown here is derived from an EMBL/GenBank/DDBJ whole genome shotgun (WGS) entry which is preliminary data.</text>
</comment>
<dbReference type="Gene3D" id="3.20.20.60">
    <property type="entry name" value="Phosphoenolpyruvate-binding domains"/>
    <property type="match status" value="1"/>
</dbReference>
<dbReference type="PANTHER" id="PTHR46244:SF6">
    <property type="entry name" value="PHOSPHOENOLPYRUVATE-PROTEIN PHOSPHOTRANSFERASE"/>
    <property type="match status" value="1"/>
</dbReference>
<dbReference type="EMBL" id="RBRE01000064">
    <property type="protein sequence ID" value="RMQ43607.1"/>
    <property type="molecule type" value="Genomic_DNA"/>
</dbReference>
<dbReference type="InterPro" id="IPR035895">
    <property type="entry name" value="HPr-like_sf"/>
</dbReference>
<keyword evidence="17" id="KW-0670">Pyruvate</keyword>
<dbReference type="CDD" id="cd00367">
    <property type="entry name" value="PTS-HPr_like"/>
    <property type="match status" value="1"/>
</dbReference>
<feature type="domain" description="PTS EIIA type-2" evidence="15">
    <location>
        <begin position="53"/>
        <end position="193"/>
    </location>
</feature>